<dbReference type="Proteomes" id="UP000177565">
    <property type="component" value="Unassembled WGS sequence"/>
</dbReference>
<evidence type="ECO:0000256" key="1">
    <source>
        <dbReference type="SAM" id="Phobius"/>
    </source>
</evidence>
<name>A0A1G2MUA8_9BACT</name>
<protein>
    <submittedName>
        <fullName evidence="2">Uncharacterized protein</fullName>
    </submittedName>
</protein>
<evidence type="ECO:0000313" key="2">
    <source>
        <dbReference type="EMBL" id="OHA27334.1"/>
    </source>
</evidence>
<dbReference type="InterPro" id="IPR011990">
    <property type="entry name" value="TPR-like_helical_dom_sf"/>
</dbReference>
<evidence type="ECO:0000313" key="3">
    <source>
        <dbReference type="Proteomes" id="UP000177565"/>
    </source>
</evidence>
<dbReference type="AlphaFoldDB" id="A0A1G2MUA8"/>
<sequence>MEHNAKKPMFFVGVVVIVIVAGLVFWYIFQQEKAAPQMFSQSPTTNATTTQTIGGVTFEIPPGSTAKIEQVPIVDTSSIGPAPSLNRTVVFPDDFPQEAQNIWKNKFADIKTQLAQNPHSYDAWLQVGLEWNMIEDYEGARLAWEYATKLVPSNAVAFGNLGFLYGYYLHDNIKAEHNFKTALYNAPQELYIYHQAFEFYRDVLKDKAKARALAGEGKRVTSNVDFFGKLIATL</sequence>
<keyword evidence="1" id="KW-0812">Transmembrane</keyword>
<reference evidence="2 3" key="1">
    <citation type="journal article" date="2016" name="Nat. Commun.">
        <title>Thousands of microbial genomes shed light on interconnected biogeochemical processes in an aquifer system.</title>
        <authorList>
            <person name="Anantharaman K."/>
            <person name="Brown C.T."/>
            <person name="Hug L.A."/>
            <person name="Sharon I."/>
            <person name="Castelle C.J."/>
            <person name="Probst A.J."/>
            <person name="Thomas B.C."/>
            <person name="Singh A."/>
            <person name="Wilkins M.J."/>
            <person name="Karaoz U."/>
            <person name="Brodie E.L."/>
            <person name="Williams K.H."/>
            <person name="Hubbard S.S."/>
            <person name="Banfield J.F."/>
        </authorList>
    </citation>
    <scope>NUCLEOTIDE SEQUENCE [LARGE SCALE GENOMIC DNA]</scope>
</reference>
<comment type="caution">
    <text evidence="2">The sequence shown here is derived from an EMBL/GenBank/DDBJ whole genome shotgun (WGS) entry which is preliminary data.</text>
</comment>
<accession>A0A1G2MUA8</accession>
<proteinExistence type="predicted"/>
<gene>
    <name evidence="2" type="ORF">A3C06_00595</name>
</gene>
<keyword evidence="1" id="KW-1133">Transmembrane helix</keyword>
<dbReference type="EMBL" id="MHRQ01000006">
    <property type="protein sequence ID" value="OHA27334.1"/>
    <property type="molecule type" value="Genomic_DNA"/>
</dbReference>
<dbReference type="STRING" id="1802312.A3C06_00595"/>
<dbReference type="Gene3D" id="1.25.40.10">
    <property type="entry name" value="Tetratricopeptide repeat domain"/>
    <property type="match status" value="1"/>
</dbReference>
<dbReference type="SUPFAM" id="SSF48452">
    <property type="entry name" value="TPR-like"/>
    <property type="match status" value="1"/>
</dbReference>
<keyword evidence="1" id="KW-0472">Membrane</keyword>
<feature type="transmembrane region" description="Helical" evidence="1">
    <location>
        <begin position="9"/>
        <end position="29"/>
    </location>
</feature>
<organism evidence="2 3">
    <name type="scientific">Candidatus Taylorbacteria bacterium RIFCSPHIGHO2_02_FULL_46_13</name>
    <dbReference type="NCBI Taxonomy" id="1802312"/>
    <lineage>
        <taxon>Bacteria</taxon>
        <taxon>Candidatus Tayloriibacteriota</taxon>
    </lineage>
</organism>